<dbReference type="AlphaFoldDB" id="A0A0M3HKH5"/>
<feature type="compositionally biased region" description="Polar residues" evidence="1">
    <location>
        <begin position="45"/>
        <end position="58"/>
    </location>
</feature>
<evidence type="ECO:0000313" key="3">
    <source>
        <dbReference type="WBParaSite" id="ALUE_0000202001-mRNA-1"/>
    </source>
</evidence>
<accession>A0A0M3HKH5</accession>
<dbReference type="WBParaSite" id="ALUE_0000202001-mRNA-1">
    <property type="protein sequence ID" value="ALUE_0000202001-mRNA-1"/>
    <property type="gene ID" value="ALUE_0000202001"/>
</dbReference>
<sequence length="79" mass="8482">MKQGGSRAIGASCYRFPRCLKTIGDMSQGVAFANRSCEATPIAPPQSTNDPTSSNDSELTLRRGNCTCDSSNYIFVNQS</sequence>
<keyword evidence="2" id="KW-1185">Reference proteome</keyword>
<proteinExistence type="predicted"/>
<dbReference type="Proteomes" id="UP000036681">
    <property type="component" value="Unplaced"/>
</dbReference>
<organism evidence="2 3">
    <name type="scientific">Ascaris lumbricoides</name>
    <name type="common">Giant roundworm</name>
    <dbReference type="NCBI Taxonomy" id="6252"/>
    <lineage>
        <taxon>Eukaryota</taxon>
        <taxon>Metazoa</taxon>
        <taxon>Ecdysozoa</taxon>
        <taxon>Nematoda</taxon>
        <taxon>Chromadorea</taxon>
        <taxon>Rhabditida</taxon>
        <taxon>Spirurina</taxon>
        <taxon>Ascaridomorpha</taxon>
        <taxon>Ascaridoidea</taxon>
        <taxon>Ascarididae</taxon>
        <taxon>Ascaris</taxon>
    </lineage>
</organism>
<feature type="region of interest" description="Disordered" evidence="1">
    <location>
        <begin position="40"/>
        <end position="59"/>
    </location>
</feature>
<evidence type="ECO:0000256" key="1">
    <source>
        <dbReference type="SAM" id="MobiDB-lite"/>
    </source>
</evidence>
<evidence type="ECO:0000313" key="2">
    <source>
        <dbReference type="Proteomes" id="UP000036681"/>
    </source>
</evidence>
<protein>
    <submittedName>
        <fullName evidence="3">Uncharacterized protein</fullName>
    </submittedName>
</protein>
<name>A0A0M3HKH5_ASCLU</name>
<reference evidence="3" key="1">
    <citation type="submission" date="2017-02" db="UniProtKB">
        <authorList>
            <consortium name="WormBaseParasite"/>
        </authorList>
    </citation>
    <scope>IDENTIFICATION</scope>
</reference>